<dbReference type="InterPro" id="IPR017577">
    <property type="entry name" value="Ribazole_CobZ"/>
</dbReference>
<dbReference type="Proteomes" id="UP000243338">
    <property type="component" value="Unassembled WGS sequence"/>
</dbReference>
<dbReference type="GO" id="GO:0008962">
    <property type="term" value="F:phosphatidylglycerophosphatase activity"/>
    <property type="evidence" value="ECO:0007669"/>
    <property type="project" value="InterPro"/>
</dbReference>
<dbReference type="AlphaFoldDB" id="A0A1H9Z9W2"/>
<feature type="compositionally biased region" description="Basic and acidic residues" evidence="1">
    <location>
        <begin position="180"/>
        <end position="191"/>
    </location>
</feature>
<reference evidence="4" key="1">
    <citation type="submission" date="2016-10" db="EMBL/GenBank/DDBJ databases">
        <authorList>
            <person name="Varghese N."/>
            <person name="Submissions S."/>
        </authorList>
    </citation>
    <scope>NUCLEOTIDE SEQUENCE [LARGE SCALE GENOMIC DNA]</scope>
    <source>
        <strain evidence="4">SLH 33</strain>
    </source>
</reference>
<evidence type="ECO:0000313" key="3">
    <source>
        <dbReference type="EMBL" id="SES78272.1"/>
    </source>
</evidence>
<feature type="domain" description="YutG/PgpA" evidence="2">
    <location>
        <begin position="99"/>
        <end position="165"/>
    </location>
</feature>
<dbReference type="Gene3D" id="1.10.3760.10">
    <property type="entry name" value="PgpA-like"/>
    <property type="match status" value="1"/>
</dbReference>
<dbReference type="InterPro" id="IPR007686">
    <property type="entry name" value="YutG/PgpA"/>
</dbReference>
<evidence type="ECO:0000256" key="1">
    <source>
        <dbReference type="SAM" id="MobiDB-lite"/>
    </source>
</evidence>
<organism evidence="3 4">
    <name type="scientific">Methanococcoides vulcani</name>
    <dbReference type="NCBI Taxonomy" id="1353158"/>
    <lineage>
        <taxon>Archaea</taxon>
        <taxon>Methanobacteriati</taxon>
        <taxon>Methanobacteriota</taxon>
        <taxon>Stenosarchaea group</taxon>
        <taxon>Methanomicrobia</taxon>
        <taxon>Methanosarcinales</taxon>
        <taxon>Methanosarcinaceae</taxon>
        <taxon>Methanococcoides</taxon>
    </lineage>
</organism>
<dbReference type="InterPro" id="IPR036681">
    <property type="entry name" value="PgpA-like_sf"/>
</dbReference>
<dbReference type="STRING" id="1353158.SAMN04488587_0961"/>
<dbReference type="GO" id="GO:0006629">
    <property type="term" value="P:lipid metabolic process"/>
    <property type="evidence" value="ECO:0007669"/>
    <property type="project" value="InterPro"/>
</dbReference>
<evidence type="ECO:0000313" key="4">
    <source>
        <dbReference type="Proteomes" id="UP000243338"/>
    </source>
</evidence>
<dbReference type="SUPFAM" id="SSF101307">
    <property type="entry name" value="YutG-like"/>
    <property type="match status" value="1"/>
</dbReference>
<name>A0A1H9Z9W2_9EURY</name>
<protein>
    <submittedName>
        <fullName evidence="3">Alpha-ribazole phosphatase CobZ</fullName>
    </submittedName>
</protein>
<gene>
    <name evidence="3" type="ORF">SAMN04488587_0961</name>
</gene>
<dbReference type="OrthoDB" id="53211at2157"/>
<dbReference type="Pfam" id="PF04608">
    <property type="entry name" value="PgpA"/>
    <property type="match status" value="1"/>
</dbReference>
<sequence length="199" mass="22053">MKLSDIDSQDLKKDQPKELDGDINYDIIDILEEEGITVEMLVDTALELYAPHPGLETREIAEERFRKELDIAVSDANLCLLIYSGILLERDGEDGKLPNISRSSYEKDLTFIIADEVIGMSIAKYISGDKGMFEFVRFDKQKPGILSKLGPFMDDVIGGLIGGVSANMYTRGMAEAAEVEKKSRKNKDNNKDISGVIAA</sequence>
<dbReference type="EMBL" id="FOHQ01000002">
    <property type="protein sequence ID" value="SES78272.1"/>
    <property type="molecule type" value="Genomic_DNA"/>
</dbReference>
<keyword evidence="4" id="KW-1185">Reference proteome</keyword>
<accession>A0A1H9Z9W2</accession>
<feature type="region of interest" description="Disordered" evidence="1">
    <location>
        <begin position="180"/>
        <end position="199"/>
    </location>
</feature>
<dbReference type="RefSeq" id="WP_091689491.1">
    <property type="nucleotide sequence ID" value="NZ_CAAGSJ010000001.1"/>
</dbReference>
<evidence type="ECO:0000259" key="2">
    <source>
        <dbReference type="Pfam" id="PF04608"/>
    </source>
</evidence>
<proteinExistence type="predicted"/>
<dbReference type="NCBIfam" id="TIGR03161">
    <property type="entry name" value="ribazole_CobZ"/>
    <property type="match status" value="1"/>
</dbReference>